<organism evidence="3 4">
    <name type="scientific">Hydrocarboniphaga effusa AP103</name>
    <dbReference type="NCBI Taxonomy" id="1172194"/>
    <lineage>
        <taxon>Bacteria</taxon>
        <taxon>Pseudomonadati</taxon>
        <taxon>Pseudomonadota</taxon>
        <taxon>Gammaproteobacteria</taxon>
        <taxon>Nevskiales</taxon>
        <taxon>Nevskiaceae</taxon>
        <taxon>Hydrocarboniphaga</taxon>
    </lineage>
</organism>
<feature type="region of interest" description="Disordered" evidence="1">
    <location>
        <begin position="45"/>
        <end position="64"/>
    </location>
</feature>
<sequence length="394" mass="43119">MTTSTRAAKASFTLRSLGSHCAALALLLPVLLPVQGNAAEAGSSVKSEHSALPTPKAAPPAVAKDWAPPDGKIGYVLWHEVSWGLRETADHKEECPNGFNIGPREQFAEEFPNDGKKRTLLETQLKREAEIWMPDTSPDKFPFYEATGKYAIGVDLDGKTTPEDFESDDGRKGIDNQLFRVVGCVRNYRQEGELGIITTKWRAQKAFNRVTFEITGVDSLTNDPDVTVSYYRTLDTLLAGPTGNFVPGGSQRVDARWGKRFIISAKGKIVDGVLTTEPFKEVQVPEDGMGDPAINIFKSAQLRLKLKPDSAEGVLAGYIDVEQWYYAMNTAWATHHAAYGQASAASIYKALRRLADGYPDPKTGENTAISGAMDIKLVQAYVLHPETEKVAKTP</sequence>
<evidence type="ECO:0000313" key="4">
    <source>
        <dbReference type="Proteomes" id="UP000003704"/>
    </source>
</evidence>
<keyword evidence="2" id="KW-0732">Signal</keyword>
<dbReference type="AlphaFoldDB" id="I8TAH9"/>
<evidence type="ECO:0000256" key="2">
    <source>
        <dbReference type="SAM" id="SignalP"/>
    </source>
</evidence>
<feature type="signal peptide" evidence="2">
    <location>
        <begin position="1"/>
        <end position="38"/>
    </location>
</feature>
<reference evidence="3 4" key="1">
    <citation type="journal article" date="2012" name="J. Bacteriol.">
        <title>Genome Sequence of n-Alkane-Degrading Hydrocarboniphaga effusa Strain AP103T (ATCC BAA-332T).</title>
        <authorList>
            <person name="Chang H.K."/>
            <person name="Zylstra G.J."/>
            <person name="Chae J.C."/>
        </authorList>
    </citation>
    <scope>NUCLEOTIDE SEQUENCE [LARGE SCALE GENOMIC DNA]</scope>
    <source>
        <strain evidence="3 4">AP103</strain>
    </source>
</reference>
<keyword evidence="4" id="KW-1185">Reference proteome</keyword>
<protein>
    <submittedName>
        <fullName evidence="3">Uncharacterized protein</fullName>
    </submittedName>
</protein>
<comment type="caution">
    <text evidence="3">The sequence shown here is derived from an EMBL/GenBank/DDBJ whole genome shotgun (WGS) entry which is preliminary data.</text>
</comment>
<dbReference type="Proteomes" id="UP000003704">
    <property type="component" value="Unassembled WGS sequence"/>
</dbReference>
<accession>I8TAH9</accession>
<proteinExistence type="predicted"/>
<feature type="chain" id="PRO_5003714045" evidence="2">
    <location>
        <begin position="39"/>
        <end position="394"/>
    </location>
</feature>
<evidence type="ECO:0000313" key="3">
    <source>
        <dbReference type="EMBL" id="EIT70913.1"/>
    </source>
</evidence>
<dbReference type="EMBL" id="AKGD01000001">
    <property type="protein sequence ID" value="EIT70913.1"/>
    <property type="molecule type" value="Genomic_DNA"/>
</dbReference>
<evidence type="ECO:0000256" key="1">
    <source>
        <dbReference type="SAM" id="MobiDB-lite"/>
    </source>
</evidence>
<feature type="compositionally biased region" description="Low complexity" evidence="1">
    <location>
        <begin position="51"/>
        <end position="64"/>
    </location>
</feature>
<gene>
    <name evidence="3" type="ORF">WQQ_10500</name>
</gene>
<name>I8TAH9_9GAMM</name>
<dbReference type="RefSeq" id="WP_007184005.1">
    <property type="nucleotide sequence ID" value="NZ_AKGD01000001.1"/>
</dbReference>
<dbReference type="STRING" id="1172194.WQQ_10500"/>